<dbReference type="EMBL" id="CAGI01000182">
    <property type="protein sequence ID" value="CCF53392.1"/>
    <property type="molecule type" value="Genomic_DNA"/>
</dbReference>
<dbReference type="AlphaFoldDB" id="I2G2J9"/>
<name>I2G2J9_USTHO</name>
<comment type="caution">
    <text evidence="2">The sequence shown here is derived from an EMBL/GenBank/DDBJ whole genome shotgun (WGS) entry which is preliminary data.</text>
</comment>
<protein>
    <submittedName>
        <fullName evidence="2">Uncharacterized protein</fullName>
    </submittedName>
</protein>
<evidence type="ECO:0000313" key="3">
    <source>
        <dbReference type="Proteomes" id="UP000006174"/>
    </source>
</evidence>
<organism evidence="2 3">
    <name type="scientific">Ustilago hordei</name>
    <name type="common">Barley covered smut fungus</name>
    <dbReference type="NCBI Taxonomy" id="120017"/>
    <lineage>
        <taxon>Eukaryota</taxon>
        <taxon>Fungi</taxon>
        <taxon>Dikarya</taxon>
        <taxon>Basidiomycota</taxon>
        <taxon>Ustilaginomycotina</taxon>
        <taxon>Ustilaginomycetes</taxon>
        <taxon>Ustilaginales</taxon>
        <taxon>Ustilaginaceae</taxon>
        <taxon>Ustilago</taxon>
    </lineage>
</organism>
<dbReference type="Proteomes" id="UP000006174">
    <property type="component" value="Unassembled WGS sequence"/>
</dbReference>
<dbReference type="HOGENOM" id="CLU_2639953_0_0_1"/>
<accession>I2G2J9</accession>
<gene>
    <name evidence="2" type="ORF">UHOR_15983</name>
</gene>
<reference evidence="2 3" key="1">
    <citation type="journal article" date="2012" name="Plant Cell">
        <title>Genome comparison of barley and maize smut fungi reveals targeted loss of RNA silencing components and species-specific presence of transposable elements.</title>
        <authorList>
            <person name="Laurie J.D."/>
            <person name="Ali S."/>
            <person name="Linning R."/>
            <person name="Mannhaupt G."/>
            <person name="Wong P."/>
            <person name="Gueldener U."/>
            <person name="Muensterkoetter M."/>
            <person name="Moore R."/>
            <person name="Kahmann R."/>
            <person name="Bakkeren G."/>
            <person name="Schirawski J."/>
        </authorList>
    </citation>
    <scope>NUCLEOTIDE SEQUENCE [LARGE SCALE GENOMIC DNA]</scope>
    <source>
        <strain evidence="3">Uh4875-4</strain>
    </source>
</reference>
<feature type="region of interest" description="Disordered" evidence="1">
    <location>
        <begin position="1"/>
        <end position="25"/>
    </location>
</feature>
<evidence type="ECO:0000313" key="2">
    <source>
        <dbReference type="EMBL" id="CCF53392.1"/>
    </source>
</evidence>
<evidence type="ECO:0000256" key="1">
    <source>
        <dbReference type="SAM" id="MobiDB-lite"/>
    </source>
</evidence>
<proteinExistence type="predicted"/>
<keyword evidence="3" id="KW-1185">Reference proteome</keyword>
<sequence length="77" mass="8532">MPPCICDSDAESSNLSDGREERPPAAPCKQMLIGTETPVRYDSDNNDNDVSEVMHLKPDICSRTASITDPIEIYDFN</sequence>